<evidence type="ECO:0000313" key="2">
    <source>
        <dbReference type="Proteomes" id="UP000450457"/>
    </source>
</evidence>
<dbReference type="AlphaFoldDB" id="A0A845FEW3"/>
<dbReference type="GeneID" id="78009280"/>
<sequence length="175" mass="19887">MTTIRKADFYYGSLLSVFINNGMAPAIVEPGENRRVYSVTTDQGEYEIYTKYASMPAKRKNKHTKIWTFSFSTEEMERIKQYQDNGKKYAFAFVCGQHNKMQNSEIAILTLEQAKDCLDIDFQRESHRITVKAVKGRRGLGVYGTGRADQLNGKDNTLRIKRVALPMIEGGVTIG</sequence>
<proteinExistence type="predicted"/>
<organism evidence="1 2">
    <name type="scientific">Halobacillus litoralis</name>
    <dbReference type="NCBI Taxonomy" id="45668"/>
    <lineage>
        <taxon>Bacteria</taxon>
        <taxon>Bacillati</taxon>
        <taxon>Bacillota</taxon>
        <taxon>Bacilli</taxon>
        <taxon>Bacillales</taxon>
        <taxon>Bacillaceae</taxon>
        <taxon>Halobacillus</taxon>
    </lineage>
</organism>
<accession>A0A845FEW3</accession>
<reference evidence="1 2" key="1">
    <citation type="submission" date="2019-11" db="EMBL/GenBank/DDBJ databases">
        <title>Genome sequences of 17 halophilic strains isolated from different environments.</title>
        <authorList>
            <person name="Furrow R.E."/>
        </authorList>
    </citation>
    <scope>NUCLEOTIDE SEQUENCE [LARGE SCALE GENOMIC DNA]</scope>
    <source>
        <strain evidence="1 2">SL-4</strain>
    </source>
</reference>
<dbReference type="EMBL" id="WMFA01000017">
    <property type="protein sequence ID" value="MYL73072.1"/>
    <property type="molecule type" value="Genomic_DNA"/>
</dbReference>
<dbReference type="OrthoDB" id="2083716at2"/>
<dbReference type="RefSeq" id="WP_160916935.1">
    <property type="nucleotide sequence ID" value="NZ_WMFA01000017.1"/>
</dbReference>
<comment type="caution">
    <text evidence="1">The sequence shown here is derived from an EMBL/GenBank/DDBJ whole genome shotgun (WGS) entry which is preliminary data.</text>
</comment>
<name>A0A845FEW3_9BACI</name>
<dbReference type="Proteomes" id="UP000450457">
    <property type="component" value="Unassembled WGS sequence"/>
</dbReference>
<evidence type="ECO:0000313" key="1">
    <source>
        <dbReference type="EMBL" id="MYL73072.1"/>
    </source>
</evidence>
<gene>
    <name evidence="1" type="ORF">GLW00_19845</name>
</gene>
<protein>
    <submittedName>
        <fullName evidence="1">Uncharacterized protein</fullName>
    </submittedName>
</protein>